<name>A0A4P9Z501_9FUNG</name>
<dbReference type="SUPFAM" id="SSF56112">
    <property type="entry name" value="Protein kinase-like (PK-like)"/>
    <property type="match status" value="1"/>
</dbReference>
<accession>A0A4P9Z501</accession>
<evidence type="ECO:0000256" key="1">
    <source>
        <dbReference type="ARBA" id="ARBA00022679"/>
    </source>
</evidence>
<dbReference type="OrthoDB" id="10264149at2759"/>
<keyword evidence="2" id="KW-0418">Kinase</keyword>
<dbReference type="Proteomes" id="UP000278143">
    <property type="component" value="Unassembled WGS sequence"/>
</dbReference>
<keyword evidence="4" id="KW-1185">Reference proteome</keyword>
<dbReference type="InterPro" id="IPR036940">
    <property type="entry name" value="PI3/4_kinase_cat_sf"/>
</dbReference>
<dbReference type="GO" id="GO:0046854">
    <property type="term" value="P:phosphatidylinositol phosphate biosynthetic process"/>
    <property type="evidence" value="ECO:0007669"/>
    <property type="project" value="InterPro"/>
</dbReference>
<sequence>MMQKDSRLPCLASDATISALRDRCQPTLNETQAEEFVDKLIMSSYGNVFTRLYDTYQYYSNGIL</sequence>
<dbReference type="EMBL" id="KZ989260">
    <property type="protein sequence ID" value="RKP27152.1"/>
    <property type="molecule type" value="Genomic_DNA"/>
</dbReference>
<dbReference type="InterPro" id="IPR015433">
    <property type="entry name" value="PI3/4_kinase"/>
</dbReference>
<dbReference type="GO" id="GO:0004430">
    <property type="term" value="F:1-phosphatidylinositol 4-kinase activity"/>
    <property type="evidence" value="ECO:0007669"/>
    <property type="project" value="TreeGrafter"/>
</dbReference>
<dbReference type="InterPro" id="IPR011009">
    <property type="entry name" value="Kinase-like_dom_sf"/>
</dbReference>
<keyword evidence="1" id="KW-0808">Transferase</keyword>
<dbReference type="PANTHER" id="PTHR10048:SF22">
    <property type="entry name" value="PHOSPHATIDYLINOSITOL 4-KINASE BETA"/>
    <property type="match status" value="1"/>
</dbReference>
<gene>
    <name evidence="3" type="ORF">SYNPS1DRAFT_21243</name>
</gene>
<dbReference type="GO" id="GO:0005737">
    <property type="term" value="C:cytoplasm"/>
    <property type="evidence" value="ECO:0007669"/>
    <property type="project" value="TreeGrafter"/>
</dbReference>
<proteinExistence type="predicted"/>
<protein>
    <submittedName>
        <fullName evidence="3">Uncharacterized protein</fullName>
    </submittedName>
</protein>
<organism evidence="3 4">
    <name type="scientific">Syncephalis pseudoplumigaleata</name>
    <dbReference type="NCBI Taxonomy" id="1712513"/>
    <lineage>
        <taxon>Eukaryota</taxon>
        <taxon>Fungi</taxon>
        <taxon>Fungi incertae sedis</taxon>
        <taxon>Zoopagomycota</taxon>
        <taxon>Zoopagomycotina</taxon>
        <taxon>Zoopagomycetes</taxon>
        <taxon>Zoopagales</taxon>
        <taxon>Piptocephalidaceae</taxon>
        <taxon>Syncephalis</taxon>
    </lineage>
</organism>
<dbReference type="PANTHER" id="PTHR10048">
    <property type="entry name" value="PHOSPHATIDYLINOSITOL KINASE"/>
    <property type="match status" value="1"/>
</dbReference>
<dbReference type="GO" id="GO:0048015">
    <property type="term" value="P:phosphatidylinositol-mediated signaling"/>
    <property type="evidence" value="ECO:0007669"/>
    <property type="project" value="TreeGrafter"/>
</dbReference>
<evidence type="ECO:0000313" key="4">
    <source>
        <dbReference type="Proteomes" id="UP000278143"/>
    </source>
</evidence>
<evidence type="ECO:0000256" key="2">
    <source>
        <dbReference type="ARBA" id="ARBA00022777"/>
    </source>
</evidence>
<dbReference type="Gene3D" id="1.10.1070.11">
    <property type="entry name" value="Phosphatidylinositol 3-/4-kinase, catalytic domain"/>
    <property type="match status" value="1"/>
</dbReference>
<evidence type="ECO:0000313" key="3">
    <source>
        <dbReference type="EMBL" id="RKP27152.1"/>
    </source>
</evidence>
<reference evidence="4" key="1">
    <citation type="journal article" date="2018" name="Nat. Microbiol.">
        <title>Leveraging single-cell genomics to expand the fungal tree of life.</title>
        <authorList>
            <person name="Ahrendt S.R."/>
            <person name="Quandt C.A."/>
            <person name="Ciobanu D."/>
            <person name="Clum A."/>
            <person name="Salamov A."/>
            <person name="Andreopoulos B."/>
            <person name="Cheng J.F."/>
            <person name="Woyke T."/>
            <person name="Pelin A."/>
            <person name="Henrissat B."/>
            <person name="Reynolds N.K."/>
            <person name="Benny G.L."/>
            <person name="Smith M.E."/>
            <person name="James T.Y."/>
            <person name="Grigoriev I.V."/>
        </authorList>
    </citation>
    <scope>NUCLEOTIDE SEQUENCE [LARGE SCALE GENOMIC DNA]</scope>
    <source>
        <strain evidence="4">Benny S71-1</strain>
    </source>
</reference>
<dbReference type="AlphaFoldDB" id="A0A4P9Z501"/>
<dbReference type="GO" id="GO:0016020">
    <property type="term" value="C:membrane"/>
    <property type="evidence" value="ECO:0007669"/>
    <property type="project" value="TreeGrafter"/>
</dbReference>